<reference evidence="5" key="1">
    <citation type="submission" date="2025-08" db="UniProtKB">
        <authorList>
            <consortium name="RefSeq"/>
        </authorList>
    </citation>
    <scope>IDENTIFICATION</scope>
</reference>
<dbReference type="PANTHER" id="PTHR10063:SF11">
    <property type="entry name" value="RHO GTPASE-ACTIVATING PROTEIN CG5521-RELATED"/>
    <property type="match status" value="1"/>
</dbReference>
<dbReference type="PANTHER" id="PTHR10063">
    <property type="entry name" value="TUBERIN"/>
    <property type="match status" value="1"/>
</dbReference>
<evidence type="ECO:0000259" key="3">
    <source>
        <dbReference type="PROSITE" id="PS50085"/>
    </source>
</evidence>
<dbReference type="Pfam" id="PF20412">
    <property type="entry name" value="RALGAPB_N"/>
    <property type="match status" value="1"/>
</dbReference>
<keyword evidence="1" id="KW-0343">GTPase activation</keyword>
<evidence type="ECO:0000313" key="4">
    <source>
        <dbReference type="Proteomes" id="UP001652625"/>
    </source>
</evidence>
<dbReference type="GeneID" id="101236755"/>
<evidence type="ECO:0000313" key="5">
    <source>
        <dbReference type="RefSeq" id="XP_065662282.1"/>
    </source>
</evidence>
<dbReference type="Proteomes" id="UP001652625">
    <property type="component" value="Chromosome 09"/>
</dbReference>
<evidence type="ECO:0000256" key="1">
    <source>
        <dbReference type="ARBA" id="ARBA00022468"/>
    </source>
</evidence>
<keyword evidence="2" id="KW-0597">Phosphoprotein</keyword>
<dbReference type="InterPro" id="IPR000331">
    <property type="entry name" value="Rap/Ran_GAP_dom"/>
</dbReference>
<proteinExistence type="predicted"/>
<protein>
    <submittedName>
        <fullName evidence="5">Ral GTPase-activating protein subunit alpha-2 isoform X3</fullName>
    </submittedName>
</protein>
<name>A0ABM4CKJ4_HYDVU</name>
<keyword evidence="4" id="KW-1185">Reference proteome</keyword>
<sequence>MGHPGKKSGQDRNKNTAKFLDLKRDTHARLKSLKNLLDLFVESEEKEFFETYSSELFFVFYEEFTNAELNAKYKGAKLKDELEDLLTLLEKIFINLPDKIHSKWHFNTIGLILRKLLHHGNIQPIREQALSLFILWLQILQENVDDINLAIFGSIIAFFPSPITELMKNKILSHSQKEIEYSISCVNGQGYTSTTFTSYLENEKEWCLSETCHAVCPPQQGEKVPAPEDLTKRFLDKVLDCMPRRMLDLQWSNPNMRESGFYHLFMYFKRFYLKNIFPLWDPQVSRLYNDSADLLPIPLTTDCQNIEFYQRNGNAGTILLLCQRAVLVWLIVFTSRLKQKNVEVISSHQSADSQHNSFAGVDVTQPSKNYGMLCLGADIVRTVLFSTQENVTVVHEIFRQGLLMPLNCADTMNHILSVYKDWFFKFPERPAFMLEPKKEKLSDLLSPEELLSIDDCSTMLRSPSYREAVQSCEQLFFPNIPLQNVCAGLQSTCRLFIAMTSQVFFLQQKTEFILKHVDVCKRILKIFRNMVLEMHLDAQTWRQLLEALLKITDSVLEKKIPHPKSSTLGGQLAGYLLQTLFVTWIRASLEVYLTKELWDELLRVLTSLTNWEELIKEWASTMDTLTRVMTKTVYGIDLQDQPLEKLTHRSKVKRFGNDKPSQILNDQSPMVNKTWNSALSSMSTDFSQVKPNVSKSILRCASEPGDLHTFESNILATDSTSPKKLVKQQNIESDFRPSFSDLHIDPQSSFDSISSNNVLTNSMNSDSDCKSEHKEHQLDIDLELEKANELQISYTRLKGHTDSELSLLNIHMTESLVSISSYLNDSSQNLVSLEFGLDDEEKLNPGTSNNDLDFFQSSQLFLSTENSTTSPRASLSLENNLINFEIDAVKESSKHSADAESVGSRKFSLIDNDNLSELKSPTSFTQSEISEEQFESAINVTVSHVRFAAVDSSTINVSEDSFEEDDNEENSVVNGGDVKGWTKVSSMILWQRILCIMGNINEIKDAEIHAIVFKELIQIWSMLETVKRNQGISIDNKKTPPPPKLTPPLFFCSTWCFQAACSGNTTHKSGVVLAYKLACKMIVKSHGLKPSVDQLLYFFQTIHTGLTSFDQDFINAIVGECATIFSLPIDGISCLIPDFITACSSVLYTQSMNFPHNEAITILGSLICFSSMFPEMKIYQPGVTSELKILVLGKEIREMILAPMIKAAKCDPSCKTRCVALCCLGVLVIDSLIHLGGHTLVHDCIALLVSILVFHNHVVSMVALDVLFSLTFYYKEMNMFDATLPLKIVMGVSQVIHYYLEAPSLEVSKCSPEFISKLVLCLLEWLMVIPQEDVLKYHLHVDGALSYFDLAMKAFSECCKKREHESHYAERKPININQIFRGENHPIQIECVHNDFQDFSNETDPSFVSVEIDERKNRMVKLTAEYAIAQVLNFYHLFPLYTGAVRPSSLIVETDDHVIDENQLLEATNVQYLLINGTILLTLIELPQVEYFKRNTNLEGLKTISRFILRDSTGKYCWDVTDIFKFVEPDIHSIQDFNVNKKHSNDRRHSRNLSISGMRLPSSSSSLLPTWETVDINTDRVDQLLRYIGHSSPECLLYSDQPLNMPAPVPVPLNVSIQPLIVTSVLKQHNEEENYVHEVAHDHRINASEIVPPTFHEPTSEYHLSKVLLHQLGYFTSDKRKSIELLERNEKLLRDIKNLDNRPSRETHKIAVFYVGPGQEDKTSILLNSQGSVKFEEFLRGMSWEISLADHTGFMGGLEKNLSTGVTAPYFATHSLEIIFHVSTRIPGGDEDSMKTKLRHLGNDEIHIIWCEHNRDFRRGIINTEFGDVLIIIYPLKNGLYRIQIDCKEKIPPFGPLFDGAIIDEKLLPLLVRSTAISAGRAKRTTIPLYNQHFEERARCIRDISKNRVHPASFEEFCSNIYSPGIIFEEQEIQDGFSRALSLPARKTSLNDSVLKILDLTELSFRDRVGSTLKNKDLNKFPKSVSNMSLNLTEPDDSYKERRKSIPKKFKNKLKTSFATELSGVVEKTL</sequence>
<dbReference type="PROSITE" id="PS50085">
    <property type="entry name" value="RAPGAP"/>
    <property type="match status" value="1"/>
</dbReference>
<evidence type="ECO:0000256" key="2">
    <source>
        <dbReference type="ARBA" id="ARBA00022553"/>
    </source>
</evidence>
<dbReference type="SUPFAM" id="SSF111347">
    <property type="entry name" value="Rap/Ran-GAP"/>
    <property type="match status" value="1"/>
</dbReference>
<dbReference type="InterPro" id="IPR035974">
    <property type="entry name" value="Rap/Ran-GAP_sf"/>
</dbReference>
<dbReference type="Gene3D" id="3.40.50.11210">
    <property type="entry name" value="Rap/Ran-GAP"/>
    <property type="match status" value="1"/>
</dbReference>
<dbReference type="Pfam" id="PF02145">
    <property type="entry name" value="Rap_GAP"/>
    <property type="match status" value="1"/>
</dbReference>
<feature type="domain" description="Rap-GAP" evidence="3">
    <location>
        <begin position="1696"/>
        <end position="1904"/>
    </location>
</feature>
<gene>
    <name evidence="5" type="primary">LOC101236755</name>
</gene>
<accession>A0ABM4CKJ4</accession>
<dbReference type="RefSeq" id="XP_065662282.1">
    <property type="nucleotide sequence ID" value="XM_065806210.1"/>
</dbReference>
<dbReference type="InterPro" id="IPR027107">
    <property type="entry name" value="Tuberin/Ral-act_asu"/>
</dbReference>
<dbReference type="InterPro" id="IPR046859">
    <property type="entry name" value="RGPA/RALGAPB_N"/>
</dbReference>
<organism evidence="4 5">
    <name type="scientific">Hydra vulgaris</name>
    <name type="common">Hydra</name>
    <name type="synonym">Hydra attenuata</name>
    <dbReference type="NCBI Taxonomy" id="6087"/>
    <lineage>
        <taxon>Eukaryota</taxon>
        <taxon>Metazoa</taxon>
        <taxon>Cnidaria</taxon>
        <taxon>Hydrozoa</taxon>
        <taxon>Hydroidolina</taxon>
        <taxon>Anthoathecata</taxon>
        <taxon>Aplanulata</taxon>
        <taxon>Hydridae</taxon>
        <taxon>Hydra</taxon>
    </lineage>
</organism>